<dbReference type="STRING" id="1238424.J07HQW1_00199"/>
<dbReference type="EMBL" id="KE356560">
    <property type="protein sequence ID" value="ERG90184.1"/>
    <property type="molecule type" value="Genomic_DNA"/>
</dbReference>
<dbReference type="Gene3D" id="3.40.50.620">
    <property type="entry name" value="HUPs"/>
    <property type="match status" value="1"/>
</dbReference>
<dbReference type="HOGENOM" id="CLU_032621_3_1_2"/>
<dbReference type="InterPro" id="IPR020653">
    <property type="entry name" value="Tryptophan-tRNA-ligase_arc"/>
</dbReference>
<dbReference type="InterPro" id="IPR002306">
    <property type="entry name" value="Trp-tRNA-ligase"/>
</dbReference>
<evidence type="ECO:0000256" key="1">
    <source>
        <dbReference type="ARBA" id="ARBA00005594"/>
    </source>
</evidence>
<feature type="compositionally biased region" description="Acidic residues" evidence="10">
    <location>
        <begin position="1"/>
        <end position="22"/>
    </location>
</feature>
<keyword evidence="4 8" id="KW-0547">Nucleotide-binding</keyword>
<comment type="similarity">
    <text evidence="1 8">Belongs to the class-I aminoacyl-tRNA synthetase family.</text>
</comment>
<dbReference type="Pfam" id="PF00579">
    <property type="entry name" value="tRNA-synt_1b"/>
    <property type="match status" value="2"/>
</dbReference>
<evidence type="ECO:0000256" key="10">
    <source>
        <dbReference type="SAM" id="MobiDB-lite"/>
    </source>
</evidence>
<dbReference type="PANTHER" id="PTHR10055:SF5">
    <property type="entry name" value="TRYPTOPHAN--TRNA LIGASE"/>
    <property type="match status" value="1"/>
</dbReference>
<keyword evidence="9" id="KW-0175">Coiled coil</keyword>
<feature type="short sequence motif" description="'KMSKS' region" evidence="8">
    <location>
        <begin position="476"/>
        <end position="480"/>
    </location>
</feature>
<dbReference type="FunFam" id="3.40.50.620:FF:000207">
    <property type="entry name" value="Tryptophan--tRNA ligase"/>
    <property type="match status" value="1"/>
</dbReference>
<dbReference type="GO" id="GO:0005524">
    <property type="term" value="F:ATP binding"/>
    <property type="evidence" value="ECO:0007669"/>
    <property type="project" value="UniProtKB-UniRule"/>
</dbReference>
<evidence type="ECO:0000256" key="4">
    <source>
        <dbReference type="ARBA" id="ARBA00022741"/>
    </source>
</evidence>
<dbReference type="EC" id="6.1.1.2" evidence="8"/>
<feature type="region of interest" description="Disordered" evidence="10">
    <location>
        <begin position="1"/>
        <end position="74"/>
    </location>
</feature>
<sequence length="612" mass="67616">MTRDTDDDITDTSSEVDADGDVDITTTLPTNTECDADTTMNEDSDNLTETETEVTVPPTGRTIPDGGATDAEGADDVTLDPWGSSTVSDYQKLFTEFGIETFDDVLPAVPNPHYLMRRGVIFGHREYSPVAEALRNDDPAAVLSGFMPTGDPHIGHKLVFDEIIWHQQRGADAYALIADLEAHAARGLSWSEIDDHARDYLLSLLALGFDPESGELYRQSGNRELQDFAFELGSQANFSEFEGIYGFDSETNVAYMQSVITQMADILYPQLEEPKPTVIPVGPDQDPHVRFARDLAARMRFFKVTKAYASFELTEPERELIAAVYDEREVYAEDASRPRCAEAATWVMNHLMAPTDDTSNETHDGNADMSVDTLGVVVSDAVVESTIEKLENAGMEPLRPRVRFLDANATDEAFEALITAIDGEKRRYDEHIDAFDLNAADATDLAREVETNHGGYGFVAPSSIYHRFMTGLTGGKMSSSVPASHISLLDEPEKGYEKVKQATTGGRETAQKQRELGGKADECPVYELYAYLLANDDDTLATEVYNECVSGDRLCGSCKEQAAELMQAFLEEHQEKRKEVQSLLEDTDISLTSDRRKIAASDTTDSLDDKEE</sequence>
<dbReference type="InterPro" id="IPR014729">
    <property type="entry name" value="Rossmann-like_a/b/a_fold"/>
</dbReference>
<feature type="coiled-coil region" evidence="9">
    <location>
        <begin position="559"/>
        <end position="590"/>
    </location>
</feature>
<keyword evidence="5 8" id="KW-0067">ATP-binding</keyword>
<dbReference type="NCBIfam" id="NF008926">
    <property type="entry name" value="PRK12285.1-3"/>
    <property type="match status" value="1"/>
</dbReference>
<evidence type="ECO:0000256" key="5">
    <source>
        <dbReference type="ARBA" id="ARBA00022840"/>
    </source>
</evidence>
<evidence type="ECO:0000256" key="9">
    <source>
        <dbReference type="SAM" id="Coils"/>
    </source>
</evidence>
<evidence type="ECO:0000313" key="12">
    <source>
        <dbReference type="Proteomes" id="UP000030649"/>
    </source>
</evidence>
<keyword evidence="3 8" id="KW-0436">Ligase</keyword>
<feature type="compositionally biased region" description="Low complexity" evidence="10">
    <location>
        <begin position="53"/>
        <end position="71"/>
    </location>
</feature>
<dbReference type="GO" id="GO:0005737">
    <property type="term" value="C:cytoplasm"/>
    <property type="evidence" value="ECO:0007669"/>
    <property type="project" value="UniProtKB-SubCell"/>
</dbReference>
<evidence type="ECO:0000313" key="11">
    <source>
        <dbReference type="EMBL" id="ERG90184.1"/>
    </source>
</evidence>
<dbReference type="Proteomes" id="UP000030649">
    <property type="component" value="Unassembled WGS sequence"/>
</dbReference>
<gene>
    <name evidence="8" type="primary">trpS</name>
    <name evidence="11" type="ORF">J07HQW1_00199</name>
</gene>
<dbReference type="GO" id="GO:0004830">
    <property type="term" value="F:tryptophan-tRNA ligase activity"/>
    <property type="evidence" value="ECO:0007669"/>
    <property type="project" value="UniProtKB-UniRule"/>
</dbReference>
<keyword evidence="6 8" id="KW-0648">Protein biosynthesis</keyword>
<comment type="catalytic activity">
    <reaction evidence="8">
        <text>tRNA(Trp) + L-tryptophan + ATP = L-tryptophyl-tRNA(Trp) + AMP + diphosphate + H(+)</text>
        <dbReference type="Rhea" id="RHEA:24080"/>
        <dbReference type="Rhea" id="RHEA-COMP:9671"/>
        <dbReference type="Rhea" id="RHEA-COMP:9705"/>
        <dbReference type="ChEBI" id="CHEBI:15378"/>
        <dbReference type="ChEBI" id="CHEBI:30616"/>
        <dbReference type="ChEBI" id="CHEBI:33019"/>
        <dbReference type="ChEBI" id="CHEBI:57912"/>
        <dbReference type="ChEBI" id="CHEBI:78442"/>
        <dbReference type="ChEBI" id="CHEBI:78535"/>
        <dbReference type="ChEBI" id="CHEBI:456215"/>
        <dbReference type="EC" id="6.1.1.2"/>
    </reaction>
</comment>
<evidence type="ECO:0000256" key="3">
    <source>
        <dbReference type="ARBA" id="ARBA00022598"/>
    </source>
</evidence>
<evidence type="ECO:0000256" key="6">
    <source>
        <dbReference type="ARBA" id="ARBA00022917"/>
    </source>
</evidence>
<dbReference type="InterPro" id="IPR002305">
    <property type="entry name" value="aa-tRNA-synth_Ic"/>
</dbReference>
<dbReference type="PANTHER" id="PTHR10055">
    <property type="entry name" value="TRYPTOPHANYL-TRNA SYNTHETASE"/>
    <property type="match status" value="1"/>
</dbReference>
<dbReference type="Gene3D" id="1.10.240.10">
    <property type="entry name" value="Tyrosyl-Transfer RNA Synthetase"/>
    <property type="match status" value="1"/>
</dbReference>
<dbReference type="SUPFAM" id="SSF52374">
    <property type="entry name" value="Nucleotidylyl transferase"/>
    <property type="match status" value="1"/>
</dbReference>
<name>U1MKQ1_9EURY</name>
<keyword evidence="7 8" id="KW-0030">Aminoacyl-tRNA synthetase</keyword>
<dbReference type="PRINTS" id="PR01039">
    <property type="entry name" value="TRNASYNTHTRP"/>
</dbReference>
<feature type="compositionally biased region" description="Polar residues" evidence="10">
    <location>
        <begin position="24"/>
        <end position="33"/>
    </location>
</feature>
<dbReference type="GO" id="GO:0006436">
    <property type="term" value="P:tryptophanyl-tRNA aminoacylation"/>
    <property type="evidence" value="ECO:0007669"/>
    <property type="project" value="UniProtKB-UniRule"/>
</dbReference>
<protein>
    <recommendedName>
        <fullName evidence="8">Tryptophan--tRNA ligase</fullName>
        <ecNumber evidence="8">6.1.1.2</ecNumber>
    </recommendedName>
    <alternativeName>
        <fullName evidence="8">Tryptophanyl-tRNA synthetase</fullName>
        <shortName evidence="8">TrpRS</shortName>
    </alternativeName>
</protein>
<comment type="function">
    <text evidence="8">Catalyzes the attachment of tryptophan to tRNA(Trp).</text>
</comment>
<feature type="compositionally biased region" description="Acidic residues" evidence="10">
    <location>
        <begin position="34"/>
        <end position="52"/>
    </location>
</feature>
<dbReference type="AlphaFoldDB" id="U1MKQ1"/>
<organism evidence="11 12">
    <name type="scientific">Haloquadratum walsbyi J07HQW1</name>
    <dbReference type="NCBI Taxonomy" id="1238424"/>
    <lineage>
        <taxon>Archaea</taxon>
        <taxon>Methanobacteriati</taxon>
        <taxon>Methanobacteriota</taxon>
        <taxon>Stenosarchaea group</taxon>
        <taxon>Halobacteria</taxon>
        <taxon>Halobacteriales</taxon>
        <taxon>Haloferacaceae</taxon>
        <taxon>Haloquadratum</taxon>
    </lineage>
</organism>
<comment type="subcellular location">
    <subcellularLocation>
        <location evidence="8">Cytoplasm</location>
    </subcellularLocation>
</comment>
<proteinExistence type="inferred from homology"/>
<evidence type="ECO:0000256" key="7">
    <source>
        <dbReference type="ARBA" id="ARBA00023146"/>
    </source>
</evidence>
<dbReference type="NCBIfam" id="NF008928">
    <property type="entry name" value="PRK12285.1-5"/>
    <property type="match status" value="1"/>
</dbReference>
<reference evidence="11 12" key="1">
    <citation type="journal article" date="2013" name="PLoS ONE">
        <title>Assembly-driven community genomics of a hypersaline microbial ecosystem.</title>
        <authorList>
            <person name="Podell S."/>
            <person name="Ugalde J.A."/>
            <person name="Narasingarao P."/>
            <person name="Banfield J.F."/>
            <person name="Heidelberg K.B."/>
            <person name="Allen E.E."/>
        </authorList>
    </citation>
    <scope>NUCLEOTIDE SEQUENCE [LARGE SCALE GENOMIC DNA]</scope>
    <source>
        <strain evidence="12">J07HQW1</strain>
    </source>
</reference>
<feature type="short sequence motif" description="'HIGH' region" evidence="8">
    <location>
        <begin position="148"/>
        <end position="156"/>
    </location>
</feature>
<keyword evidence="2 8" id="KW-0963">Cytoplasm</keyword>
<evidence type="ECO:0000256" key="2">
    <source>
        <dbReference type="ARBA" id="ARBA00022490"/>
    </source>
</evidence>
<dbReference type="HAMAP" id="MF_00140_A">
    <property type="entry name" value="Trp_tRNA_synth_A"/>
    <property type="match status" value="1"/>
</dbReference>
<accession>U1MKQ1</accession>
<evidence type="ECO:0000256" key="8">
    <source>
        <dbReference type="HAMAP-Rule" id="MF_00140"/>
    </source>
</evidence>